<dbReference type="SUPFAM" id="SSF55008">
    <property type="entry name" value="HMA, heavy metal-associated domain"/>
    <property type="match status" value="1"/>
</dbReference>
<evidence type="ECO:0000259" key="2">
    <source>
        <dbReference type="PROSITE" id="PS50846"/>
    </source>
</evidence>
<accession>A0A5M6IUS7</accession>
<dbReference type="RefSeq" id="WP_150040879.1">
    <property type="nucleotide sequence ID" value="NZ_OW485601.1"/>
</dbReference>
<dbReference type="InterPro" id="IPR036163">
    <property type="entry name" value="HMA_dom_sf"/>
</dbReference>
<dbReference type="InterPro" id="IPR006121">
    <property type="entry name" value="HMA_dom"/>
</dbReference>
<dbReference type="InterPro" id="IPR017969">
    <property type="entry name" value="Heavy-metal-associated_CS"/>
</dbReference>
<feature type="domain" description="HMA" evidence="2">
    <location>
        <begin position="1"/>
        <end position="63"/>
    </location>
</feature>
<evidence type="ECO:0000313" key="4">
    <source>
        <dbReference type="Proteomes" id="UP000325255"/>
    </source>
</evidence>
<dbReference type="AlphaFoldDB" id="A0A5M6IUS7"/>
<dbReference type="OrthoDB" id="9801832at2"/>
<proteinExistence type="predicted"/>
<sequence length="66" mass="6685">MPRFSVPDMSCNGCVRSITGAVQGVDPAARVEADLDTHLVTIDSQAAPAALQAAITEAGFTVTPAA</sequence>
<dbReference type="EMBL" id="VWPK01000015">
    <property type="protein sequence ID" value="KAA5612063.1"/>
    <property type="molecule type" value="Genomic_DNA"/>
</dbReference>
<gene>
    <name evidence="3" type="ORF">F1189_11435</name>
</gene>
<dbReference type="PROSITE" id="PS01047">
    <property type="entry name" value="HMA_1"/>
    <property type="match status" value="1"/>
</dbReference>
<dbReference type="Gene3D" id="3.30.70.100">
    <property type="match status" value="1"/>
</dbReference>
<dbReference type="Pfam" id="PF00403">
    <property type="entry name" value="HMA"/>
    <property type="match status" value="1"/>
</dbReference>
<name>A0A5M6IUS7_9PROT</name>
<dbReference type="GO" id="GO:0046872">
    <property type="term" value="F:metal ion binding"/>
    <property type="evidence" value="ECO:0007669"/>
    <property type="project" value="UniProtKB-KW"/>
</dbReference>
<protein>
    <submittedName>
        <fullName evidence="3">Heavy-metal-associated domain-containing protein</fullName>
    </submittedName>
</protein>
<evidence type="ECO:0000313" key="3">
    <source>
        <dbReference type="EMBL" id="KAA5612063.1"/>
    </source>
</evidence>
<dbReference type="PROSITE" id="PS50846">
    <property type="entry name" value="HMA_2"/>
    <property type="match status" value="1"/>
</dbReference>
<dbReference type="CDD" id="cd00371">
    <property type="entry name" value="HMA"/>
    <property type="match status" value="1"/>
</dbReference>
<keyword evidence="4" id="KW-1185">Reference proteome</keyword>
<dbReference type="Proteomes" id="UP000325255">
    <property type="component" value="Unassembled WGS sequence"/>
</dbReference>
<reference evidence="3 4" key="1">
    <citation type="submission" date="2019-09" db="EMBL/GenBank/DDBJ databases">
        <title>Genome sequence of Rhodovastum atsumiense, a diverse member of the Acetobacteraceae family of non-sulfur purple photosynthetic bacteria.</title>
        <authorList>
            <person name="Meyer T."/>
            <person name="Kyndt J."/>
        </authorList>
    </citation>
    <scope>NUCLEOTIDE SEQUENCE [LARGE SCALE GENOMIC DNA]</scope>
    <source>
        <strain evidence="3 4">DSM 21279</strain>
    </source>
</reference>
<evidence type="ECO:0000256" key="1">
    <source>
        <dbReference type="ARBA" id="ARBA00022723"/>
    </source>
</evidence>
<keyword evidence="1" id="KW-0479">Metal-binding</keyword>
<comment type="caution">
    <text evidence="3">The sequence shown here is derived from an EMBL/GenBank/DDBJ whole genome shotgun (WGS) entry which is preliminary data.</text>
</comment>
<organism evidence="3 4">
    <name type="scientific">Rhodovastum atsumiense</name>
    <dbReference type="NCBI Taxonomy" id="504468"/>
    <lineage>
        <taxon>Bacteria</taxon>
        <taxon>Pseudomonadati</taxon>
        <taxon>Pseudomonadota</taxon>
        <taxon>Alphaproteobacteria</taxon>
        <taxon>Acetobacterales</taxon>
        <taxon>Acetobacteraceae</taxon>
        <taxon>Rhodovastum</taxon>
    </lineage>
</organism>